<gene>
    <name evidence="3" type="ORF">OEA41_002297</name>
</gene>
<name>A0AAE0DMA1_9LECA</name>
<dbReference type="GO" id="GO:0008408">
    <property type="term" value="F:3'-5' exonuclease activity"/>
    <property type="evidence" value="ECO:0007669"/>
    <property type="project" value="InterPro"/>
</dbReference>
<evidence type="ECO:0000313" key="3">
    <source>
        <dbReference type="EMBL" id="KAK3175051.1"/>
    </source>
</evidence>
<evidence type="ECO:0000313" key="4">
    <source>
        <dbReference type="Proteomes" id="UP001276659"/>
    </source>
</evidence>
<organism evidence="3 4">
    <name type="scientific">Lepraria neglecta</name>
    <dbReference type="NCBI Taxonomy" id="209136"/>
    <lineage>
        <taxon>Eukaryota</taxon>
        <taxon>Fungi</taxon>
        <taxon>Dikarya</taxon>
        <taxon>Ascomycota</taxon>
        <taxon>Pezizomycotina</taxon>
        <taxon>Lecanoromycetes</taxon>
        <taxon>OSLEUM clade</taxon>
        <taxon>Lecanoromycetidae</taxon>
        <taxon>Lecanorales</taxon>
        <taxon>Lecanorineae</taxon>
        <taxon>Stereocaulaceae</taxon>
        <taxon>Lepraria</taxon>
    </lineage>
</organism>
<reference evidence="3" key="1">
    <citation type="submission" date="2022-11" db="EMBL/GenBank/DDBJ databases">
        <title>Chromosomal genome sequence assembly and mating type (MAT) locus characterization of the leprose asexual lichenized fungus Lepraria neglecta (Nyl.) Erichsen.</title>
        <authorList>
            <person name="Allen J.L."/>
            <person name="Pfeffer B."/>
        </authorList>
    </citation>
    <scope>NUCLEOTIDE SEQUENCE</scope>
    <source>
        <strain evidence="3">Allen 5258</strain>
    </source>
</reference>
<evidence type="ECO:0000259" key="2">
    <source>
        <dbReference type="Pfam" id="PF01612"/>
    </source>
</evidence>
<protein>
    <recommendedName>
        <fullName evidence="2">3'-5' exonuclease domain-containing protein</fullName>
    </recommendedName>
</protein>
<dbReference type="Proteomes" id="UP001276659">
    <property type="component" value="Unassembled WGS sequence"/>
</dbReference>
<dbReference type="SUPFAM" id="SSF53098">
    <property type="entry name" value="Ribonuclease H-like"/>
    <property type="match status" value="1"/>
</dbReference>
<dbReference type="PANTHER" id="PTHR43040">
    <property type="entry name" value="RIBONUCLEASE D"/>
    <property type="match status" value="1"/>
</dbReference>
<proteinExistence type="predicted"/>
<feature type="compositionally biased region" description="Polar residues" evidence="1">
    <location>
        <begin position="395"/>
        <end position="404"/>
    </location>
</feature>
<dbReference type="InterPro" id="IPR002562">
    <property type="entry name" value="3'-5'_exonuclease_dom"/>
</dbReference>
<sequence length="497" mass="54125">MSDIEGVALSRHGSISIVQLFHLPQNHVFLIDIFVLQEAAFNTPNQSGTTLRSILESALVPKVFFDIRNDADALYAHFNISLQGVHDIQLLEVATRSWDKDRVIGLRNCINCDARLTAEARQGWNATKERGKALFSVEYGGSYEVFNIRPILQDIVDYCAQDVVYLPVLWNVYSRKIGKKWLKRVQEETGKRVLMSQAESYDPHGRDKVLSPWANTAKDGKKNCSGKTGVREIEKKGILGVRDTEKRGKLSIPQVIAAKAAHRKAETQLVGNLIRQCPVGDIEPQASKQMANLIAAQATPTVNNVMLERPFPLVDLPTRSKAATHGKAVTKVDVKTSPAAVDSMRICTTCNRMMLETQQQDHLAGKAHIPRLKQVPSTASNAPLQPTTAKEESPQAATITTTRSQKAKAKPATKPQQGNPGKGGSKSKKRRSGAATISTYPLSEAPYSSDGGFVGFEQNWSAASSVYDGYYSGGGGNYGLCDKDCGGCGHCMGGVDI</sequence>
<keyword evidence="4" id="KW-1185">Reference proteome</keyword>
<dbReference type="Gene3D" id="3.30.420.10">
    <property type="entry name" value="Ribonuclease H-like superfamily/Ribonuclease H"/>
    <property type="match status" value="1"/>
</dbReference>
<dbReference type="AlphaFoldDB" id="A0AAE0DMA1"/>
<dbReference type="GO" id="GO:0006139">
    <property type="term" value="P:nucleobase-containing compound metabolic process"/>
    <property type="evidence" value="ECO:0007669"/>
    <property type="project" value="InterPro"/>
</dbReference>
<feature type="domain" description="3'-5' exonuclease" evidence="2">
    <location>
        <begin position="12"/>
        <end position="170"/>
    </location>
</feature>
<dbReference type="PANTHER" id="PTHR43040:SF1">
    <property type="entry name" value="RIBONUCLEASE D"/>
    <property type="match status" value="1"/>
</dbReference>
<dbReference type="Pfam" id="PF01612">
    <property type="entry name" value="DNA_pol_A_exo1"/>
    <property type="match status" value="1"/>
</dbReference>
<accession>A0AAE0DMA1</accession>
<dbReference type="GO" id="GO:0003676">
    <property type="term" value="F:nucleic acid binding"/>
    <property type="evidence" value="ECO:0007669"/>
    <property type="project" value="InterPro"/>
</dbReference>
<feature type="region of interest" description="Disordered" evidence="1">
    <location>
        <begin position="372"/>
        <end position="435"/>
    </location>
</feature>
<dbReference type="InterPro" id="IPR012337">
    <property type="entry name" value="RNaseH-like_sf"/>
</dbReference>
<dbReference type="EMBL" id="JASNWA010000006">
    <property type="protein sequence ID" value="KAK3175051.1"/>
    <property type="molecule type" value="Genomic_DNA"/>
</dbReference>
<dbReference type="InterPro" id="IPR036397">
    <property type="entry name" value="RNaseH_sf"/>
</dbReference>
<comment type="caution">
    <text evidence="3">The sequence shown here is derived from an EMBL/GenBank/DDBJ whole genome shotgun (WGS) entry which is preliminary data.</text>
</comment>
<feature type="compositionally biased region" description="Polar residues" evidence="1">
    <location>
        <begin position="375"/>
        <end position="388"/>
    </location>
</feature>
<evidence type="ECO:0000256" key="1">
    <source>
        <dbReference type="SAM" id="MobiDB-lite"/>
    </source>
</evidence>